<keyword evidence="2" id="KW-1185">Reference proteome</keyword>
<protein>
    <submittedName>
        <fullName evidence="1">Uncharacterized protein</fullName>
    </submittedName>
</protein>
<comment type="caution">
    <text evidence="1">The sequence shown here is derived from an EMBL/GenBank/DDBJ whole genome shotgun (WGS) entry which is preliminary data.</text>
</comment>
<dbReference type="Proteomes" id="UP001311730">
    <property type="component" value="Unassembled WGS sequence"/>
</dbReference>
<evidence type="ECO:0000313" key="2">
    <source>
        <dbReference type="Proteomes" id="UP001311730"/>
    </source>
</evidence>
<reference evidence="1 2" key="1">
    <citation type="submission" date="2023-12" db="EMBL/GenBank/DDBJ databases">
        <title>Genomic sequences of Capnocytophaga and Parvimonas strains.</title>
        <authorList>
            <person name="Watt R.M."/>
            <person name="Wang M."/>
            <person name="Yang T."/>
            <person name="Tong W.M."/>
        </authorList>
    </citation>
    <scope>NUCLEOTIDE SEQUENCE [LARGE SCALE GENOMIC DNA]</scope>
    <source>
        <strain evidence="1 2">CCUG 13096</strain>
    </source>
</reference>
<name>A0ABU5Z6E2_9FLAO</name>
<accession>A0ABU5Z6E2</accession>
<gene>
    <name evidence="1" type="ORF">VJJ08_02900</name>
</gene>
<organism evidence="1 2">
    <name type="scientific">Capnocytophaga gingivalis</name>
    <dbReference type="NCBI Taxonomy" id="1017"/>
    <lineage>
        <taxon>Bacteria</taxon>
        <taxon>Pseudomonadati</taxon>
        <taxon>Bacteroidota</taxon>
        <taxon>Flavobacteriia</taxon>
        <taxon>Flavobacteriales</taxon>
        <taxon>Flavobacteriaceae</taxon>
        <taxon>Capnocytophaga</taxon>
    </lineage>
</organism>
<sequence length="210" mass="25199">MQQKIKILEDLRDKLYLWKSYNEEDLEKIMSAFEKFPRKEFSTFYIPILTDTLLAEHLVAIGKTFSTNTCMLINIISSIGNMVWRYKLHPTDKIFEFFKESAYHKKVNYYVSLNISHFPQYISWKRRWDYLISIPNISPKRKSIENFHTEVKKILSTKEKIPIQVTKELLTILKNYINTTKMSDYLIENYLNTIHKLEQELKYSYDSVSL</sequence>
<proteinExistence type="predicted"/>
<dbReference type="EMBL" id="JAYKBW010000003">
    <property type="protein sequence ID" value="MEB3074248.1"/>
    <property type="molecule type" value="Genomic_DNA"/>
</dbReference>
<evidence type="ECO:0000313" key="1">
    <source>
        <dbReference type="EMBL" id="MEB3074248.1"/>
    </source>
</evidence>
<dbReference type="RefSeq" id="WP_323982680.1">
    <property type="nucleotide sequence ID" value="NZ_JAYKBW010000003.1"/>
</dbReference>